<feature type="repeat" description="ANK" evidence="1">
    <location>
        <begin position="88"/>
        <end position="120"/>
    </location>
</feature>
<evidence type="ECO:0000313" key="2">
    <source>
        <dbReference type="EMBL" id="TKD70870.1"/>
    </source>
</evidence>
<dbReference type="InterPro" id="IPR051616">
    <property type="entry name" value="Cul2-RING_E3_ligase_SR"/>
</dbReference>
<dbReference type="Pfam" id="PF12796">
    <property type="entry name" value="Ank_2"/>
    <property type="match status" value="2"/>
</dbReference>
<dbReference type="InterPro" id="IPR036770">
    <property type="entry name" value="Ankyrin_rpt-contain_sf"/>
</dbReference>
<sequence length="310" mass="34263">MKMNNKMLFVIPFLVAVGCSDIDSNEPISESIIKASAAEESADVETELSSHNEKLWEIIYKENIEPTDYKEMNRLFTLGLDVDTKNEEGMTPIAYAVMIENHQMVKWLLQAGADVHLSGENERLLEIATNNKSYDIIDLLLKMGAQFEVGNENMLIKAIQEENLDLINTLLQNGYNPNLEAELDGAKSTLLNYAIMEENEDLTTMLLNAGANPNFAVDSGEDSAVVVAVKEGKSSELVSLLLARGGDANARFNGKAILFEAIKQNHEELVEALLVAGALPFSLEESEQAFELAKKDDNIAISEVLMQYGW</sequence>
<comment type="caution">
    <text evidence="2">The sequence shown here is derived from an EMBL/GenBank/DDBJ whole genome shotgun (WGS) entry which is preliminary data.</text>
</comment>
<proteinExistence type="predicted"/>
<dbReference type="PROSITE" id="PS50297">
    <property type="entry name" value="ANK_REP_REGION"/>
    <property type="match status" value="1"/>
</dbReference>
<name>A0A4U1MKD4_9BACL</name>
<dbReference type="Gene3D" id="1.25.40.20">
    <property type="entry name" value="Ankyrin repeat-containing domain"/>
    <property type="match status" value="2"/>
</dbReference>
<dbReference type="InterPro" id="IPR002110">
    <property type="entry name" value="Ankyrin_rpt"/>
</dbReference>
<evidence type="ECO:0000256" key="1">
    <source>
        <dbReference type="PROSITE-ProRule" id="PRU00023"/>
    </source>
</evidence>
<dbReference type="AlphaFoldDB" id="A0A4U1MKD4"/>
<gene>
    <name evidence="2" type="ORF">FBF83_09665</name>
</gene>
<dbReference type="SMART" id="SM00248">
    <property type="entry name" value="ANK"/>
    <property type="match status" value="6"/>
</dbReference>
<dbReference type="PROSITE" id="PS51257">
    <property type="entry name" value="PROKAR_LIPOPROTEIN"/>
    <property type="match status" value="1"/>
</dbReference>
<reference evidence="2 3" key="1">
    <citation type="submission" date="2019-04" db="EMBL/GenBank/DDBJ databases">
        <title>Genome sequence of Bacillus hwajinpoensis strain Y2.</title>
        <authorList>
            <person name="Fair J.L."/>
            <person name="Maclea K.S."/>
        </authorList>
    </citation>
    <scope>NUCLEOTIDE SEQUENCE [LARGE SCALE GENOMIC DNA]</scope>
    <source>
        <strain evidence="2 3">Y2</strain>
    </source>
</reference>
<dbReference type="PANTHER" id="PTHR46224">
    <property type="entry name" value="ANKYRIN REPEAT FAMILY PROTEIN"/>
    <property type="match status" value="1"/>
</dbReference>
<dbReference type="PROSITE" id="PS50088">
    <property type="entry name" value="ANK_REPEAT"/>
    <property type="match status" value="1"/>
</dbReference>
<keyword evidence="1" id="KW-0040">ANK repeat</keyword>
<dbReference type="OrthoDB" id="5622506at2"/>
<dbReference type="EMBL" id="SWFM01000002">
    <property type="protein sequence ID" value="TKD70870.1"/>
    <property type="molecule type" value="Genomic_DNA"/>
</dbReference>
<dbReference type="Proteomes" id="UP000310541">
    <property type="component" value="Unassembled WGS sequence"/>
</dbReference>
<dbReference type="SUPFAM" id="SSF48403">
    <property type="entry name" value="Ankyrin repeat"/>
    <property type="match status" value="1"/>
</dbReference>
<evidence type="ECO:0000313" key="3">
    <source>
        <dbReference type="Proteomes" id="UP000310541"/>
    </source>
</evidence>
<protein>
    <submittedName>
        <fullName evidence="2">Uncharacterized protein</fullName>
    </submittedName>
</protein>
<organism evidence="2 3">
    <name type="scientific">Guptibacillus hwajinpoensis</name>
    <dbReference type="NCBI Taxonomy" id="208199"/>
    <lineage>
        <taxon>Bacteria</taxon>
        <taxon>Bacillati</taxon>
        <taxon>Bacillota</taxon>
        <taxon>Bacilli</taxon>
        <taxon>Bacillales</taxon>
        <taxon>Guptibacillaceae</taxon>
        <taxon>Guptibacillus</taxon>
    </lineage>
</organism>
<accession>A0A4U1MKD4</accession>